<gene>
    <name evidence="2" type="ORF">RJT34_14741</name>
</gene>
<evidence type="ECO:0000313" key="2">
    <source>
        <dbReference type="EMBL" id="KAK7303824.1"/>
    </source>
</evidence>
<dbReference type="EMBL" id="JAYKXN010000003">
    <property type="protein sequence ID" value="KAK7303824.1"/>
    <property type="molecule type" value="Genomic_DNA"/>
</dbReference>
<sequence>MGGDFHVREMGEQRISMMEILQNEKQIVVDPLSLKDSTIKQGYLDATMFPTIITTSTSIILHPPPLQPPKPRFLSMSLPNSANSSPRFASKKGESPESQWQASNLTNIKLHNMLQEEVHLRKSKSCSEGRAFAHSDELDHWLTQLSALEHDKWHQYDNFSKIEGSPKSVKHVKTPNDGFKCSALCLYLPGFGAKVKPIKAKKKGSEKGSAMSRTVSLEKFECGSWTSAAIHNQIEGDSSNSYFDLPVELITCSASDVNSPVAASFVFEKELKGVLKNGSSRTSVRKSDASPRHVRFSTSSPASYPASPASCISPRLRKARDDFNAFLAAAQSA</sequence>
<dbReference type="PANTHER" id="PTHR33672:SF24">
    <property type="entry name" value="OS01G0798600 PROTEIN"/>
    <property type="match status" value="1"/>
</dbReference>
<protein>
    <submittedName>
        <fullName evidence="2">Uncharacterized protein</fullName>
    </submittedName>
</protein>
<feature type="compositionally biased region" description="Low complexity" evidence="1">
    <location>
        <begin position="297"/>
        <end position="309"/>
    </location>
</feature>
<evidence type="ECO:0000313" key="3">
    <source>
        <dbReference type="Proteomes" id="UP001359559"/>
    </source>
</evidence>
<proteinExistence type="predicted"/>
<feature type="region of interest" description="Disordered" evidence="1">
    <location>
        <begin position="64"/>
        <end position="98"/>
    </location>
</feature>
<evidence type="ECO:0000256" key="1">
    <source>
        <dbReference type="SAM" id="MobiDB-lite"/>
    </source>
</evidence>
<dbReference type="GO" id="GO:0048564">
    <property type="term" value="P:photosystem I assembly"/>
    <property type="evidence" value="ECO:0007669"/>
    <property type="project" value="InterPro"/>
</dbReference>
<dbReference type="GO" id="GO:0009535">
    <property type="term" value="C:chloroplast thylakoid membrane"/>
    <property type="evidence" value="ECO:0007669"/>
    <property type="project" value="InterPro"/>
</dbReference>
<dbReference type="GO" id="GO:0080183">
    <property type="term" value="P:response to photooxidative stress"/>
    <property type="evidence" value="ECO:0007669"/>
    <property type="project" value="InterPro"/>
</dbReference>
<feature type="compositionally biased region" description="Polar residues" evidence="1">
    <location>
        <begin position="77"/>
        <end position="87"/>
    </location>
</feature>
<feature type="region of interest" description="Disordered" evidence="1">
    <location>
        <begin position="278"/>
        <end position="309"/>
    </location>
</feature>
<keyword evidence="3" id="KW-1185">Reference proteome</keyword>
<comment type="caution">
    <text evidence="2">The sequence shown here is derived from an EMBL/GenBank/DDBJ whole genome shotgun (WGS) entry which is preliminary data.</text>
</comment>
<dbReference type="PANTHER" id="PTHR33672">
    <property type="entry name" value="YCF3-INTERACTING PROTEIN 1, CHLOROPLASTIC"/>
    <property type="match status" value="1"/>
</dbReference>
<dbReference type="AlphaFoldDB" id="A0AAN9JT52"/>
<reference evidence="2 3" key="1">
    <citation type="submission" date="2024-01" db="EMBL/GenBank/DDBJ databases">
        <title>The genomes of 5 underutilized Papilionoideae crops provide insights into root nodulation and disease resistance.</title>
        <authorList>
            <person name="Yuan L."/>
        </authorList>
    </citation>
    <scope>NUCLEOTIDE SEQUENCE [LARGE SCALE GENOMIC DNA]</scope>
    <source>
        <strain evidence="2">LY-2023</strain>
        <tissue evidence="2">Leaf</tissue>
    </source>
</reference>
<dbReference type="InterPro" id="IPR040340">
    <property type="entry name" value="CEST/Y3IP1"/>
</dbReference>
<organism evidence="2 3">
    <name type="scientific">Clitoria ternatea</name>
    <name type="common">Butterfly pea</name>
    <dbReference type="NCBI Taxonomy" id="43366"/>
    <lineage>
        <taxon>Eukaryota</taxon>
        <taxon>Viridiplantae</taxon>
        <taxon>Streptophyta</taxon>
        <taxon>Embryophyta</taxon>
        <taxon>Tracheophyta</taxon>
        <taxon>Spermatophyta</taxon>
        <taxon>Magnoliopsida</taxon>
        <taxon>eudicotyledons</taxon>
        <taxon>Gunneridae</taxon>
        <taxon>Pentapetalae</taxon>
        <taxon>rosids</taxon>
        <taxon>fabids</taxon>
        <taxon>Fabales</taxon>
        <taxon>Fabaceae</taxon>
        <taxon>Papilionoideae</taxon>
        <taxon>50 kb inversion clade</taxon>
        <taxon>NPAAA clade</taxon>
        <taxon>indigoferoid/millettioid clade</taxon>
        <taxon>Phaseoleae</taxon>
        <taxon>Clitoria</taxon>
    </lineage>
</organism>
<dbReference type="Proteomes" id="UP001359559">
    <property type="component" value="Unassembled WGS sequence"/>
</dbReference>
<name>A0AAN9JT52_CLITE</name>
<accession>A0AAN9JT52</accession>